<dbReference type="GO" id="GO:0004222">
    <property type="term" value="F:metalloendopeptidase activity"/>
    <property type="evidence" value="ECO:0007669"/>
    <property type="project" value="InterPro"/>
</dbReference>
<evidence type="ECO:0000256" key="2">
    <source>
        <dbReference type="ARBA" id="ARBA00022723"/>
    </source>
</evidence>
<organism evidence="10 11">
    <name type="scientific">Actinomadura craniellae</name>
    <dbReference type="NCBI Taxonomy" id="2231787"/>
    <lineage>
        <taxon>Bacteria</taxon>
        <taxon>Bacillati</taxon>
        <taxon>Actinomycetota</taxon>
        <taxon>Actinomycetes</taxon>
        <taxon>Streptosporangiales</taxon>
        <taxon>Thermomonosporaceae</taxon>
        <taxon>Actinomadura</taxon>
    </lineage>
</organism>
<evidence type="ECO:0000256" key="7">
    <source>
        <dbReference type="SAM" id="MobiDB-lite"/>
    </source>
</evidence>
<dbReference type="GO" id="GO:0046872">
    <property type="term" value="F:metal ion binding"/>
    <property type="evidence" value="ECO:0007669"/>
    <property type="project" value="UniProtKB-KW"/>
</dbReference>
<evidence type="ECO:0000313" key="10">
    <source>
        <dbReference type="EMBL" id="RAY12449.1"/>
    </source>
</evidence>
<dbReference type="Proteomes" id="UP000251891">
    <property type="component" value="Unassembled WGS sequence"/>
</dbReference>
<evidence type="ECO:0000256" key="3">
    <source>
        <dbReference type="ARBA" id="ARBA00022801"/>
    </source>
</evidence>
<accession>A0A365H040</accession>
<evidence type="ECO:0000259" key="9">
    <source>
        <dbReference type="Pfam" id="PF01435"/>
    </source>
</evidence>
<comment type="cofactor">
    <cofactor evidence="6">
        <name>Zn(2+)</name>
        <dbReference type="ChEBI" id="CHEBI:29105"/>
    </cofactor>
    <text evidence="6">Binds 1 zinc ion per subunit.</text>
</comment>
<keyword evidence="8" id="KW-0472">Membrane</keyword>
<evidence type="ECO:0000256" key="6">
    <source>
        <dbReference type="RuleBase" id="RU003983"/>
    </source>
</evidence>
<dbReference type="GO" id="GO:0006508">
    <property type="term" value="P:proteolysis"/>
    <property type="evidence" value="ECO:0007669"/>
    <property type="project" value="UniProtKB-KW"/>
</dbReference>
<evidence type="ECO:0000313" key="11">
    <source>
        <dbReference type="Proteomes" id="UP000251891"/>
    </source>
</evidence>
<comment type="caution">
    <text evidence="10">The sequence shown here is derived from an EMBL/GenBank/DDBJ whole genome shotgun (WGS) entry which is preliminary data.</text>
</comment>
<dbReference type="EMBL" id="QLYX01000013">
    <property type="protein sequence ID" value="RAY12449.1"/>
    <property type="molecule type" value="Genomic_DNA"/>
</dbReference>
<feature type="region of interest" description="Disordered" evidence="7">
    <location>
        <begin position="1"/>
        <end position="126"/>
    </location>
</feature>
<keyword evidence="8" id="KW-1133">Transmembrane helix</keyword>
<keyword evidence="4 6" id="KW-0862">Zinc</keyword>
<feature type="compositionally biased region" description="Low complexity" evidence="7">
    <location>
        <begin position="106"/>
        <end position="115"/>
    </location>
</feature>
<evidence type="ECO:0000256" key="5">
    <source>
        <dbReference type="ARBA" id="ARBA00023049"/>
    </source>
</evidence>
<comment type="similarity">
    <text evidence="6">Belongs to the peptidase M48 family.</text>
</comment>
<feature type="transmembrane region" description="Helical" evidence="8">
    <location>
        <begin position="316"/>
        <end position="344"/>
    </location>
</feature>
<reference evidence="10 11" key="1">
    <citation type="submission" date="2018-06" db="EMBL/GenBank/DDBJ databases">
        <title>Actinomadura craniellae sp. nov. isolated from marine sponge Craniella sp.</title>
        <authorList>
            <person name="Li L."/>
            <person name="Xu Q.H."/>
            <person name="Lin H.W."/>
            <person name="Lu Y.H."/>
        </authorList>
    </citation>
    <scope>NUCLEOTIDE SEQUENCE [LARGE SCALE GENOMIC DNA]</scope>
    <source>
        <strain evidence="10 11">LHW63021</strain>
    </source>
</reference>
<keyword evidence="11" id="KW-1185">Reference proteome</keyword>
<sequence>MRRVDAAGVLRLSLASARSPHTPSHPEASPLREPPDRHADPAEPGAPGTSAAKPGPADAPPATPGPQDTPPATPGPPDAPPATPGPQSKPPATPGPPDVLVAGADPSGTAPAKPGSPGGAGRRTAERGRGGALAYAGLVPVAVAAGLVVGPPAYVAYLLWPLAPLVLVAVWWLPAPLYLLAGVRRALAVPLYGCRVPTDTEAGRLRDPWRAVLDRAGQDQGRHPLLVVDSAELNAGSTGGGIVTVTSHAAGELEPGELAAVLAHELGHRLAGPSRVLEFGYAVLLAPVRAMERAGRGARWSVRAAHRGARRWGTPAGYVGVGLLAVLAAVVSVAAAVPGAVAFAGLRLAGMTGPRAEYAADRAAAALGLGPDLLALLERRIDVGEYGPARRSRATIPDRAQRLRRTLPDLPA</sequence>
<dbReference type="AlphaFoldDB" id="A0A365H040"/>
<feature type="domain" description="Peptidase M48" evidence="9">
    <location>
        <begin position="205"/>
        <end position="370"/>
    </location>
</feature>
<name>A0A365H040_9ACTN</name>
<keyword evidence="2" id="KW-0479">Metal-binding</keyword>
<proteinExistence type="inferred from homology"/>
<gene>
    <name evidence="10" type="ORF">DPM19_25230</name>
</gene>
<dbReference type="Pfam" id="PF01435">
    <property type="entry name" value="Peptidase_M48"/>
    <property type="match status" value="1"/>
</dbReference>
<keyword evidence="5 6" id="KW-0482">Metalloprotease</keyword>
<keyword evidence="8" id="KW-0812">Transmembrane</keyword>
<evidence type="ECO:0000256" key="1">
    <source>
        <dbReference type="ARBA" id="ARBA00022670"/>
    </source>
</evidence>
<feature type="compositionally biased region" description="Pro residues" evidence="7">
    <location>
        <begin position="57"/>
        <end position="97"/>
    </location>
</feature>
<dbReference type="Gene3D" id="3.30.2010.10">
    <property type="entry name" value="Metalloproteases ('zincins'), catalytic domain"/>
    <property type="match status" value="1"/>
</dbReference>
<feature type="transmembrane region" description="Helical" evidence="8">
    <location>
        <begin position="157"/>
        <end position="181"/>
    </location>
</feature>
<protein>
    <recommendedName>
        <fullName evidence="9">Peptidase M48 domain-containing protein</fullName>
    </recommendedName>
</protein>
<keyword evidence="3 6" id="KW-0378">Hydrolase</keyword>
<keyword evidence="1 6" id="KW-0645">Protease</keyword>
<evidence type="ECO:0000256" key="8">
    <source>
        <dbReference type="SAM" id="Phobius"/>
    </source>
</evidence>
<feature type="transmembrane region" description="Helical" evidence="8">
    <location>
        <begin position="132"/>
        <end position="151"/>
    </location>
</feature>
<dbReference type="InterPro" id="IPR001915">
    <property type="entry name" value="Peptidase_M48"/>
</dbReference>
<evidence type="ECO:0000256" key="4">
    <source>
        <dbReference type="ARBA" id="ARBA00022833"/>
    </source>
</evidence>